<dbReference type="AlphaFoldDB" id="A0A134B5R9"/>
<feature type="transmembrane region" description="Helical" evidence="1">
    <location>
        <begin position="24"/>
        <end position="46"/>
    </location>
</feature>
<dbReference type="STRING" id="322095.HMPREF3185_01463"/>
<organism evidence="2 3">
    <name type="scientific">Porphyromonas somerae</name>
    <dbReference type="NCBI Taxonomy" id="322095"/>
    <lineage>
        <taxon>Bacteria</taxon>
        <taxon>Pseudomonadati</taxon>
        <taxon>Bacteroidota</taxon>
        <taxon>Bacteroidia</taxon>
        <taxon>Bacteroidales</taxon>
        <taxon>Porphyromonadaceae</taxon>
        <taxon>Porphyromonas</taxon>
    </lineage>
</organism>
<keyword evidence="1" id="KW-0812">Transmembrane</keyword>
<keyword evidence="1" id="KW-0472">Membrane</keyword>
<dbReference type="PATRIC" id="fig|322095.3.peg.1442"/>
<reference evidence="3" key="1">
    <citation type="submission" date="2016-01" db="EMBL/GenBank/DDBJ databases">
        <authorList>
            <person name="Mitreva M."/>
            <person name="Pepin K.H."/>
            <person name="Mihindukulasuriya K.A."/>
            <person name="Fulton R."/>
            <person name="Fronick C."/>
            <person name="O'Laughlin M."/>
            <person name="Miner T."/>
            <person name="Herter B."/>
            <person name="Rosa B.A."/>
            <person name="Cordes M."/>
            <person name="Tomlinson C."/>
            <person name="Wollam A."/>
            <person name="Palsikar V.B."/>
            <person name="Mardis E.R."/>
            <person name="Wilson R.K."/>
        </authorList>
    </citation>
    <scope>NUCLEOTIDE SEQUENCE [LARGE SCALE GENOMIC DNA]</scope>
    <source>
        <strain evidence="3">KA00683</strain>
    </source>
</reference>
<evidence type="ECO:0000256" key="1">
    <source>
        <dbReference type="SAM" id="Phobius"/>
    </source>
</evidence>
<dbReference type="RefSeq" id="WP_060935663.1">
    <property type="nucleotide sequence ID" value="NZ_KQ960453.1"/>
</dbReference>
<proteinExistence type="predicted"/>
<comment type="caution">
    <text evidence="2">The sequence shown here is derived from an EMBL/GenBank/DDBJ whole genome shotgun (WGS) entry which is preliminary data.</text>
</comment>
<gene>
    <name evidence="2" type="ORF">HMPREF3185_01463</name>
</gene>
<name>A0A134B5R9_9PORP</name>
<feature type="transmembrane region" description="Helical" evidence="1">
    <location>
        <begin position="66"/>
        <end position="92"/>
    </location>
</feature>
<keyword evidence="1" id="KW-1133">Transmembrane helix</keyword>
<dbReference type="Proteomes" id="UP000070224">
    <property type="component" value="Unassembled WGS sequence"/>
</dbReference>
<protein>
    <submittedName>
        <fullName evidence="2">Uncharacterized protein</fullName>
    </submittedName>
</protein>
<sequence>MSNDNDNKFISRNMYTGSGSRKPITGAILSAVCGLIVIAFGIWRYFSMTSTFDAGGTVSVNRYEHLVYKIGGFTGILITYILIGIAVIYYAYSDYKKKTEANPKDGQQ</sequence>
<dbReference type="EMBL" id="LSDK01000095">
    <property type="protein sequence ID" value="KXB75266.1"/>
    <property type="molecule type" value="Genomic_DNA"/>
</dbReference>
<evidence type="ECO:0000313" key="2">
    <source>
        <dbReference type="EMBL" id="KXB75266.1"/>
    </source>
</evidence>
<evidence type="ECO:0000313" key="3">
    <source>
        <dbReference type="Proteomes" id="UP000070224"/>
    </source>
</evidence>
<keyword evidence="3" id="KW-1185">Reference proteome</keyword>
<accession>A0A134B5R9</accession>